<reference evidence="2" key="1">
    <citation type="submission" date="2019-08" db="EMBL/GenBank/DDBJ databases">
        <authorList>
            <person name="Kucharzyk K."/>
            <person name="Murdoch R.W."/>
            <person name="Higgins S."/>
            <person name="Loffler F."/>
        </authorList>
    </citation>
    <scope>NUCLEOTIDE SEQUENCE</scope>
</reference>
<gene>
    <name evidence="2" type="ORF">SDC9_188776</name>
</gene>
<name>A0A645HYI3_9ZZZZ</name>
<accession>A0A645HYI3</accession>
<dbReference type="EMBL" id="VSSQ01098144">
    <property type="protein sequence ID" value="MPN41234.1"/>
    <property type="molecule type" value="Genomic_DNA"/>
</dbReference>
<feature type="region of interest" description="Disordered" evidence="1">
    <location>
        <begin position="87"/>
        <end position="109"/>
    </location>
</feature>
<sequence length="109" mass="11400">MAVHHRVGIDLGAATTWYGPPPAEGVASLLRSCGQRPQCIGPTRLDHIPAGRIGCCRCTLAIEAYHRHPFGVDSDVPGDLCRSAEFCPSSIDSGPPTAEGVSSPYGSRG</sequence>
<proteinExistence type="predicted"/>
<organism evidence="2">
    <name type="scientific">bioreactor metagenome</name>
    <dbReference type="NCBI Taxonomy" id="1076179"/>
    <lineage>
        <taxon>unclassified sequences</taxon>
        <taxon>metagenomes</taxon>
        <taxon>ecological metagenomes</taxon>
    </lineage>
</organism>
<evidence type="ECO:0000313" key="2">
    <source>
        <dbReference type="EMBL" id="MPN41234.1"/>
    </source>
</evidence>
<protein>
    <submittedName>
        <fullName evidence="2">Uncharacterized protein</fullName>
    </submittedName>
</protein>
<evidence type="ECO:0000256" key="1">
    <source>
        <dbReference type="SAM" id="MobiDB-lite"/>
    </source>
</evidence>
<comment type="caution">
    <text evidence="2">The sequence shown here is derived from an EMBL/GenBank/DDBJ whole genome shotgun (WGS) entry which is preliminary data.</text>
</comment>
<dbReference type="AlphaFoldDB" id="A0A645HYI3"/>